<accession>A0ABT3GQF9</accession>
<comment type="caution">
    <text evidence="4">The sequence shown here is derived from an EMBL/GenBank/DDBJ whole genome shotgun (WGS) entry which is preliminary data.</text>
</comment>
<dbReference type="Pfam" id="PF07583">
    <property type="entry name" value="PSCyt2"/>
    <property type="match status" value="1"/>
</dbReference>
<gene>
    <name evidence="4" type="ORF">OKA05_24590</name>
</gene>
<evidence type="ECO:0000259" key="3">
    <source>
        <dbReference type="Pfam" id="PF07587"/>
    </source>
</evidence>
<feature type="domain" description="DUF1553" evidence="3">
    <location>
        <begin position="454"/>
        <end position="678"/>
    </location>
</feature>
<protein>
    <submittedName>
        <fullName evidence="4">DUF1549 and DUF1553 domain-containing protein</fullName>
    </submittedName>
</protein>
<organism evidence="4 5">
    <name type="scientific">Luteolibacter arcticus</name>
    <dbReference type="NCBI Taxonomy" id="1581411"/>
    <lineage>
        <taxon>Bacteria</taxon>
        <taxon>Pseudomonadati</taxon>
        <taxon>Verrucomicrobiota</taxon>
        <taxon>Verrucomicrobiia</taxon>
        <taxon>Verrucomicrobiales</taxon>
        <taxon>Verrucomicrobiaceae</taxon>
        <taxon>Luteolibacter</taxon>
    </lineage>
</organism>
<evidence type="ECO:0000259" key="2">
    <source>
        <dbReference type="Pfam" id="PF07583"/>
    </source>
</evidence>
<evidence type="ECO:0000256" key="1">
    <source>
        <dbReference type="SAM" id="SignalP"/>
    </source>
</evidence>
<dbReference type="InterPro" id="IPR011444">
    <property type="entry name" value="DUF1549"/>
</dbReference>
<dbReference type="InterPro" id="IPR022655">
    <property type="entry name" value="DUF1553"/>
</dbReference>
<dbReference type="PANTHER" id="PTHR35889">
    <property type="entry name" value="CYCLOINULO-OLIGOSACCHARIDE FRUCTANOTRANSFERASE-RELATED"/>
    <property type="match status" value="1"/>
</dbReference>
<evidence type="ECO:0000313" key="4">
    <source>
        <dbReference type="EMBL" id="MCW1925759.1"/>
    </source>
</evidence>
<dbReference type="RefSeq" id="WP_264489866.1">
    <property type="nucleotide sequence ID" value="NZ_JAPDDT010000017.1"/>
</dbReference>
<dbReference type="Gene3D" id="2.60.40.1080">
    <property type="match status" value="1"/>
</dbReference>
<dbReference type="Pfam" id="PF07587">
    <property type="entry name" value="PSD1"/>
    <property type="match status" value="1"/>
</dbReference>
<proteinExistence type="predicted"/>
<keyword evidence="5" id="KW-1185">Reference proteome</keyword>
<dbReference type="Proteomes" id="UP001320876">
    <property type="component" value="Unassembled WGS sequence"/>
</dbReference>
<dbReference type="PANTHER" id="PTHR35889:SF3">
    <property type="entry name" value="F-BOX DOMAIN-CONTAINING PROTEIN"/>
    <property type="match status" value="1"/>
</dbReference>
<keyword evidence="1" id="KW-0732">Signal</keyword>
<reference evidence="4 5" key="1">
    <citation type="submission" date="2022-10" db="EMBL/GenBank/DDBJ databases">
        <title>Luteolibacter arcticus strain CCTCC AB 2014275, whole genome shotgun sequencing project.</title>
        <authorList>
            <person name="Zhao G."/>
            <person name="Shen L."/>
        </authorList>
    </citation>
    <scope>NUCLEOTIDE SEQUENCE [LARGE SCALE GENOMIC DNA]</scope>
    <source>
        <strain evidence="4 5">CCTCC AB 2014275</strain>
    </source>
</reference>
<evidence type="ECO:0000313" key="5">
    <source>
        <dbReference type="Proteomes" id="UP001320876"/>
    </source>
</evidence>
<name>A0ABT3GQF9_9BACT</name>
<sequence length="707" mass="75552">MRAALASAALLMSHALVVAAEHAPAFQSDVLPVLTRAGCNAGACHGAASGQGGFRLSLFGYDPESDYERITREFGGRRIDLARPEDSLLLRKASETEVDHEGGRKLREGSNNYALIREWIAAGAPAGPPDLQVTGIAVEPQDLLARGSGETRQIVVTATLSDGSKREVSPLALYTANDDAVAGVTKSGKLTVTGRGLTSIMVRYGGQVAAVRVAAPLEGAGMADDGFRPANFIDEHIRAEFVRLHVSPASLCDDAEFLRRAYLDLTGRLPDEAITRAFLNEPASAERRMRLIDELLGSEAFVDFWTMKLADLVLLNGQGGAAKSWHGWLREQVAGNVSFDQVAITLVTASGNPATNGPAGFMNLATDPRDLSEHVARIFLGLQIGCARCHAHPADRWTQEDYHRFAAFFARLSRDGGVVRAVDRGEVDHPKSGLPLEPRALGASDVEIPQGSDRRLALAAWMTDPANPFFARTVVNRVWKHLLGRGLVEPVDDLRPTNPATHPALLDALAADFSAHGHDLRRLIRLIAASRTWQLASHGGSADPAAARLFARALHKELPAAVFADAVAQVTGVPDTFAGVPAGTRAVQLISPATPSPALDVLGRCERKRACDSSSRSGGGLAQALHLINGSTINDKLAAGLGLAAELPEKTNREVIETLYLRAFSRYPSPGEMNAWDTVLPAGEGRPEAVADLVWVVLNSREFSANH</sequence>
<feature type="signal peptide" evidence="1">
    <location>
        <begin position="1"/>
        <end position="19"/>
    </location>
</feature>
<feature type="chain" id="PRO_5046861611" evidence="1">
    <location>
        <begin position="20"/>
        <end position="707"/>
    </location>
</feature>
<dbReference type="EMBL" id="JAPDDT010000017">
    <property type="protein sequence ID" value="MCW1925759.1"/>
    <property type="molecule type" value="Genomic_DNA"/>
</dbReference>
<feature type="domain" description="DUF1549" evidence="2">
    <location>
        <begin position="233"/>
        <end position="412"/>
    </location>
</feature>